<organism evidence="2 3">
    <name type="scientific">Niallia oryzisoli</name>
    <dbReference type="NCBI Taxonomy" id="1737571"/>
    <lineage>
        <taxon>Bacteria</taxon>
        <taxon>Bacillati</taxon>
        <taxon>Bacillota</taxon>
        <taxon>Bacilli</taxon>
        <taxon>Bacillales</taxon>
        <taxon>Bacillaceae</taxon>
        <taxon>Niallia</taxon>
    </lineage>
</organism>
<proteinExistence type="predicted"/>
<keyword evidence="3" id="KW-1185">Reference proteome</keyword>
<name>A0ABZ2CGA6_9BACI</name>
<reference evidence="2 3" key="1">
    <citation type="submission" date="2023-10" db="EMBL/GenBank/DDBJ databases">
        <title>Niallia locisalis sp.nov. isolated from a salt pond sample.</title>
        <authorList>
            <person name="Li X.-J."/>
            <person name="Dong L."/>
        </authorList>
    </citation>
    <scope>NUCLEOTIDE SEQUENCE [LARGE SCALE GENOMIC DNA]</scope>
    <source>
        <strain evidence="2 3">DSM 29761</strain>
    </source>
</reference>
<evidence type="ECO:0000256" key="1">
    <source>
        <dbReference type="SAM" id="MobiDB-lite"/>
    </source>
</evidence>
<dbReference type="Gene3D" id="1.10.510.10">
    <property type="entry name" value="Transferase(Phosphotransferase) domain 1"/>
    <property type="match status" value="1"/>
</dbReference>
<feature type="region of interest" description="Disordered" evidence="1">
    <location>
        <begin position="289"/>
        <end position="379"/>
    </location>
</feature>
<protein>
    <submittedName>
        <fullName evidence="2">Uncharacterized protein</fullName>
    </submittedName>
</protein>
<gene>
    <name evidence="2" type="ORF">R4Z09_05180</name>
</gene>
<dbReference type="Proteomes" id="UP001357223">
    <property type="component" value="Chromosome"/>
</dbReference>
<feature type="compositionally biased region" description="Basic and acidic residues" evidence="1">
    <location>
        <begin position="351"/>
        <end position="366"/>
    </location>
</feature>
<evidence type="ECO:0000313" key="2">
    <source>
        <dbReference type="EMBL" id="WVX82377.1"/>
    </source>
</evidence>
<dbReference type="RefSeq" id="WP_338451279.1">
    <property type="nucleotide sequence ID" value="NZ_CP137640.1"/>
</dbReference>
<feature type="compositionally biased region" description="Basic and acidic residues" evidence="1">
    <location>
        <begin position="289"/>
        <end position="339"/>
    </location>
</feature>
<dbReference type="SUPFAM" id="SSF56112">
    <property type="entry name" value="Protein kinase-like (PK-like)"/>
    <property type="match status" value="1"/>
</dbReference>
<evidence type="ECO:0000313" key="3">
    <source>
        <dbReference type="Proteomes" id="UP001357223"/>
    </source>
</evidence>
<dbReference type="InterPro" id="IPR011009">
    <property type="entry name" value="Kinase-like_dom_sf"/>
</dbReference>
<sequence>MDIKDFETFANKIKVRNIENEDVEVVNYSPLVMMGKGRQGAVFQYSDDICIKVFGNEEDCEREHYALSLGQHTDLFPKVYAKGPLFIAMEIIKGVDLREYLQSQPLTEELSLKLIDLLITFKEIGYERIDHHKRQIFILPEGNLKVIDVARTVWRDRVYPYPRKLLTSLGKENKETFLSHVQALHPELYSEWTHFIEMEEQARQICQKIMNESTDKGKLKDKSKKLLTTNDETVYSNQLESLVHKVFKEEWVKAMLVKGYDPDKVMDIIDEHIEKKMMQENKILQEKKMMQEKKMTQDKASKGNREQDSVQTKEVDKNKNNKKDRYPDKEDFYRSRGNDRIFQSGGFYGVRNERYREFPIKEKDDNGNNYGRKGKKYRR</sequence>
<dbReference type="EMBL" id="CP137640">
    <property type="protein sequence ID" value="WVX82377.1"/>
    <property type="molecule type" value="Genomic_DNA"/>
</dbReference>
<accession>A0ABZ2CGA6</accession>